<evidence type="ECO:0000313" key="2">
    <source>
        <dbReference type="EMBL" id="EKN43274.1"/>
    </source>
</evidence>
<evidence type="ECO:0000256" key="1">
    <source>
        <dbReference type="SAM" id="MobiDB-lite"/>
    </source>
</evidence>
<feature type="non-terminal residue" evidence="2">
    <location>
        <position position="107"/>
    </location>
</feature>
<dbReference type="Proteomes" id="UP000011944">
    <property type="component" value="Unassembled WGS sequence"/>
</dbReference>
<name>M1ZZJ6_CLOBO</name>
<feature type="compositionally biased region" description="Polar residues" evidence="1">
    <location>
        <begin position="73"/>
        <end position="92"/>
    </location>
</feature>
<dbReference type="AlphaFoldDB" id="M1ZZJ6"/>
<comment type="caution">
    <text evidence="2">The sequence shown here is derived from an EMBL/GenBank/DDBJ whole genome shotgun (WGS) entry which is preliminary data.</text>
</comment>
<organism evidence="2 3">
    <name type="scientific">Clostridium botulinum CFSAN001627</name>
    <dbReference type="NCBI Taxonomy" id="1232189"/>
    <lineage>
        <taxon>Bacteria</taxon>
        <taxon>Bacillati</taxon>
        <taxon>Bacillota</taxon>
        <taxon>Clostridia</taxon>
        <taxon>Eubacteriales</taxon>
        <taxon>Clostridiaceae</taxon>
        <taxon>Clostridium</taxon>
    </lineage>
</organism>
<evidence type="ECO:0000313" key="3">
    <source>
        <dbReference type="Proteomes" id="UP000011944"/>
    </source>
</evidence>
<gene>
    <name evidence="2" type="ORF">CFSAN001627_01610</name>
</gene>
<reference evidence="2 3" key="2">
    <citation type="submission" date="2013-03" db="EMBL/GenBank/DDBJ databases">
        <title>Diversity in Clostridium botulinum.</title>
        <authorList>
            <person name="Timme R.E."/>
            <person name="Allard M."/>
            <person name="Luo Y."/>
            <person name="Strain E."/>
            <person name="Gonzalez-Escalona N."/>
            <person name="Brown E."/>
        </authorList>
    </citation>
    <scope>NUCLEOTIDE SEQUENCE [LARGE SCALE GENOMIC DNA]</scope>
    <source>
        <strain evidence="2 3">CFSAN001627</strain>
    </source>
</reference>
<protein>
    <submittedName>
        <fullName evidence="2">Putative tail length tape measure protein</fullName>
    </submittedName>
</protein>
<accession>M1ZZJ6</accession>
<sequence>MATVSTALKMFDQMTKPLQQVTQALNLTISAMDDLNNSANRDVRITNTLNTARGAIQRASAGLQELVNEQDRAQNNQNRLNDSFNRGSSEANGLTSKVKNLVGAYLG</sequence>
<reference evidence="2 3" key="1">
    <citation type="submission" date="2012-10" db="EMBL/GenBank/DDBJ databases">
        <authorList>
            <person name="Strain E.A."/>
            <person name="Brown E."/>
            <person name="Allard M.W."/>
            <person name="Gonzalez-Escalona N."/>
            <person name="Timme R."/>
        </authorList>
    </citation>
    <scope>NUCLEOTIDE SEQUENCE [LARGE SCALE GENOMIC DNA]</scope>
    <source>
        <strain evidence="2 3">CFSAN001627</strain>
    </source>
</reference>
<proteinExistence type="predicted"/>
<feature type="region of interest" description="Disordered" evidence="1">
    <location>
        <begin position="71"/>
        <end position="92"/>
    </location>
</feature>
<dbReference type="EMBL" id="AMXI01000092">
    <property type="protein sequence ID" value="EKN43274.1"/>
    <property type="molecule type" value="Genomic_DNA"/>
</dbReference>